<evidence type="ECO:0000259" key="4">
    <source>
        <dbReference type="PROSITE" id="PS50011"/>
    </source>
</evidence>
<dbReference type="PANTHER" id="PTHR44329">
    <property type="entry name" value="SERINE/THREONINE-PROTEIN KINASE TNNI3K-RELATED"/>
    <property type="match status" value="1"/>
</dbReference>
<dbReference type="Pfam" id="PF00069">
    <property type="entry name" value="Pkinase"/>
    <property type="match status" value="1"/>
</dbReference>
<comment type="caution">
    <text evidence="5">The sequence shown here is derived from an EMBL/GenBank/DDBJ whole genome shotgun (WGS) entry which is preliminary data.</text>
</comment>
<dbReference type="SUPFAM" id="SSF56112">
    <property type="entry name" value="Protein kinase-like (PK-like)"/>
    <property type="match status" value="1"/>
</dbReference>
<organism evidence="5 6">
    <name type="scientific">Tritrichomonas musculus</name>
    <dbReference type="NCBI Taxonomy" id="1915356"/>
    <lineage>
        <taxon>Eukaryota</taxon>
        <taxon>Metamonada</taxon>
        <taxon>Parabasalia</taxon>
        <taxon>Tritrichomonadida</taxon>
        <taxon>Tritrichomonadidae</taxon>
        <taxon>Tritrichomonas</taxon>
    </lineage>
</organism>
<dbReference type="PRINTS" id="PR00109">
    <property type="entry name" value="TYRKINASE"/>
</dbReference>
<feature type="domain" description="Protein kinase" evidence="4">
    <location>
        <begin position="20"/>
        <end position="289"/>
    </location>
</feature>
<dbReference type="InterPro" id="IPR011009">
    <property type="entry name" value="Kinase-like_dom_sf"/>
</dbReference>
<dbReference type="PROSITE" id="PS00108">
    <property type="entry name" value="PROTEIN_KINASE_ST"/>
    <property type="match status" value="1"/>
</dbReference>
<accession>A0ABR2H908</accession>
<protein>
    <recommendedName>
        <fullName evidence="4">Protein kinase domain-containing protein</fullName>
    </recommendedName>
</protein>
<keyword evidence="1" id="KW-0547">Nucleotide-binding</keyword>
<evidence type="ECO:0000256" key="2">
    <source>
        <dbReference type="ARBA" id="ARBA00022840"/>
    </source>
</evidence>
<evidence type="ECO:0000313" key="5">
    <source>
        <dbReference type="EMBL" id="KAK8842416.1"/>
    </source>
</evidence>
<dbReference type="SMART" id="SM00220">
    <property type="entry name" value="S_TKc"/>
    <property type="match status" value="1"/>
</dbReference>
<dbReference type="Gene3D" id="1.10.510.10">
    <property type="entry name" value="Transferase(Phosphotransferase) domain 1"/>
    <property type="match status" value="1"/>
</dbReference>
<keyword evidence="3" id="KW-0175">Coiled coil</keyword>
<reference evidence="5 6" key="1">
    <citation type="submission" date="2024-04" db="EMBL/GenBank/DDBJ databases">
        <title>Tritrichomonas musculus Genome.</title>
        <authorList>
            <person name="Alves-Ferreira E."/>
            <person name="Grigg M."/>
            <person name="Lorenzi H."/>
            <person name="Galac M."/>
        </authorList>
    </citation>
    <scope>NUCLEOTIDE SEQUENCE [LARGE SCALE GENOMIC DNA]</scope>
    <source>
        <strain evidence="5 6">EAF2021</strain>
    </source>
</reference>
<evidence type="ECO:0000256" key="1">
    <source>
        <dbReference type="ARBA" id="ARBA00022741"/>
    </source>
</evidence>
<dbReference type="Proteomes" id="UP001470230">
    <property type="component" value="Unassembled WGS sequence"/>
</dbReference>
<dbReference type="InterPro" id="IPR001245">
    <property type="entry name" value="Ser-Thr/Tyr_kinase_cat_dom"/>
</dbReference>
<dbReference type="InterPro" id="IPR008271">
    <property type="entry name" value="Ser/Thr_kinase_AS"/>
</dbReference>
<feature type="coiled-coil region" evidence="3">
    <location>
        <begin position="374"/>
        <end position="415"/>
    </location>
</feature>
<keyword evidence="2" id="KW-0067">ATP-binding</keyword>
<dbReference type="PANTHER" id="PTHR44329:SF298">
    <property type="entry name" value="MIXED LINEAGE KINASE DOMAIN-LIKE PROTEIN"/>
    <property type="match status" value="1"/>
</dbReference>
<name>A0ABR2H908_9EUKA</name>
<evidence type="ECO:0000256" key="3">
    <source>
        <dbReference type="SAM" id="Coils"/>
    </source>
</evidence>
<dbReference type="PROSITE" id="PS50011">
    <property type="entry name" value="PROTEIN_KINASE_DOM"/>
    <property type="match status" value="1"/>
</dbReference>
<keyword evidence="6" id="KW-1185">Reference proteome</keyword>
<dbReference type="InterPro" id="IPR051681">
    <property type="entry name" value="Ser/Thr_Kinases-Pseudokinases"/>
</dbReference>
<dbReference type="InterPro" id="IPR000719">
    <property type="entry name" value="Prot_kinase_dom"/>
</dbReference>
<gene>
    <name evidence="5" type="ORF">M9Y10_025999</name>
</gene>
<evidence type="ECO:0000313" key="6">
    <source>
        <dbReference type="Proteomes" id="UP001470230"/>
    </source>
</evidence>
<dbReference type="EMBL" id="JAPFFF010000038">
    <property type="protein sequence ID" value="KAK8842416.1"/>
    <property type="molecule type" value="Genomic_DNA"/>
</dbReference>
<sequence>MLKEKQAKYQNKFKIDISNYLKVKLIKKGGFGIVYLVKDKVTSKEYAAKVLISEEDAPIDHQMVNREIGIMIRVQHPTIIQFRGYSLEDLDHNKNVVIIMDYAKKGSLSKILQDVRNSIADKDYTNTERQIILVGIARGMMYLHKEHIIHRDLKPENILIDENFHPLITDFGLSKVYEVGHSMSQSKTCGTSIYMAPEVISGDRYNGKSDVYAFGILMFEVLTESLPYPLYQLKRMSDFTLKSKVVNEDYRPEFTVPIKPALKGLIMQCWARNPRDRPTFEEIYNKLAFNIENSEFDIYNEQTVDDKDDTEEDNNKYYLDDIDVDELLCYIDDINEIFPQNEADSKSGADEIAEIWKQLQQKDQVFQKKISYLKRKINEEFAKKNKEINSLKEGNEELKQRLSILEEKLNEVSKSGESIPLKKKIDIPKLDDNITIQKFNSLPLKFQQSVVSKRKTETYFQKLNEILIFFTNFDDFDEDSKYFF</sequence>
<proteinExistence type="predicted"/>